<reference evidence="8 9" key="1">
    <citation type="journal article" date="2014" name="Genome Announc.">
        <title>Draft Genome Sequence of Lutibaculum baratangense Strain AMV1T, Isolated from a Mud Volcano in Andamans, India.</title>
        <authorList>
            <person name="Singh A."/>
            <person name="Sreenivas A."/>
            <person name="Sathyanarayana Reddy G."/>
            <person name="Pinnaka A.K."/>
            <person name="Shivaji S."/>
        </authorList>
    </citation>
    <scope>NUCLEOTIDE SEQUENCE [LARGE SCALE GENOMIC DNA]</scope>
    <source>
        <strain evidence="8 9">AMV1</strain>
    </source>
</reference>
<feature type="compositionally biased region" description="Low complexity" evidence="5">
    <location>
        <begin position="99"/>
        <end position="115"/>
    </location>
</feature>
<dbReference type="Proteomes" id="UP000017819">
    <property type="component" value="Unassembled WGS sequence"/>
</dbReference>
<proteinExistence type="predicted"/>
<keyword evidence="2 6" id="KW-0812">Transmembrane</keyword>
<name>V4RIL8_9HYPH</name>
<evidence type="ECO:0000313" key="9">
    <source>
        <dbReference type="Proteomes" id="UP000017819"/>
    </source>
</evidence>
<evidence type="ECO:0000256" key="2">
    <source>
        <dbReference type="ARBA" id="ARBA00022692"/>
    </source>
</evidence>
<keyword evidence="3 6" id="KW-1133">Transmembrane helix</keyword>
<dbReference type="EMBL" id="AWXZ01000017">
    <property type="protein sequence ID" value="ESR25931.1"/>
    <property type="molecule type" value="Genomic_DNA"/>
</dbReference>
<keyword evidence="9" id="KW-1185">Reference proteome</keyword>
<dbReference type="InterPro" id="IPR010445">
    <property type="entry name" value="LapA_dom"/>
</dbReference>
<comment type="caution">
    <text evidence="8">The sequence shown here is derived from an EMBL/GenBank/DDBJ whole genome shotgun (WGS) entry which is preliminary data.</text>
</comment>
<feature type="region of interest" description="Disordered" evidence="5">
    <location>
        <begin position="89"/>
        <end position="115"/>
    </location>
</feature>
<keyword evidence="1" id="KW-1003">Cell membrane</keyword>
<evidence type="ECO:0000256" key="6">
    <source>
        <dbReference type="SAM" id="Phobius"/>
    </source>
</evidence>
<dbReference type="Pfam" id="PF06305">
    <property type="entry name" value="LapA_dom"/>
    <property type="match status" value="1"/>
</dbReference>
<dbReference type="AlphaFoldDB" id="V4RIL8"/>
<evidence type="ECO:0000256" key="3">
    <source>
        <dbReference type="ARBA" id="ARBA00022989"/>
    </source>
</evidence>
<evidence type="ECO:0000259" key="7">
    <source>
        <dbReference type="Pfam" id="PF06305"/>
    </source>
</evidence>
<organism evidence="8 9">
    <name type="scientific">Lutibaculum baratangense AMV1</name>
    <dbReference type="NCBI Taxonomy" id="631454"/>
    <lineage>
        <taxon>Bacteria</taxon>
        <taxon>Pseudomonadati</taxon>
        <taxon>Pseudomonadota</taxon>
        <taxon>Alphaproteobacteria</taxon>
        <taxon>Hyphomicrobiales</taxon>
        <taxon>Tepidamorphaceae</taxon>
        <taxon>Lutibaculum</taxon>
    </lineage>
</organism>
<evidence type="ECO:0000256" key="5">
    <source>
        <dbReference type="SAM" id="MobiDB-lite"/>
    </source>
</evidence>
<evidence type="ECO:0000313" key="8">
    <source>
        <dbReference type="EMBL" id="ESR25931.1"/>
    </source>
</evidence>
<protein>
    <recommendedName>
        <fullName evidence="7">Lipopolysaccharide assembly protein A domain-containing protein</fullName>
    </recommendedName>
</protein>
<sequence>MGRILQLVVLVPLAVILIVFAVSNRHPVLVSLDPFSPEDPSLALDLPLYLLLFGTLLLGVLVGGIAAWVSQGRWRSEARTRRAEARRWKARASEIEAQTATSPAGPGLPAPTAGR</sequence>
<keyword evidence="4 6" id="KW-0472">Membrane</keyword>
<feature type="domain" description="Lipopolysaccharide assembly protein A" evidence="7">
    <location>
        <begin position="44"/>
        <end position="87"/>
    </location>
</feature>
<dbReference type="eggNOG" id="COG5416">
    <property type="taxonomic scope" value="Bacteria"/>
</dbReference>
<dbReference type="GO" id="GO:0005886">
    <property type="term" value="C:plasma membrane"/>
    <property type="evidence" value="ECO:0007669"/>
    <property type="project" value="InterPro"/>
</dbReference>
<accession>V4RIL8</accession>
<feature type="transmembrane region" description="Helical" evidence="6">
    <location>
        <begin position="49"/>
        <end position="69"/>
    </location>
</feature>
<evidence type="ECO:0000256" key="1">
    <source>
        <dbReference type="ARBA" id="ARBA00022475"/>
    </source>
</evidence>
<dbReference type="STRING" id="631454.N177_1266"/>
<gene>
    <name evidence="8" type="ORF">N177_1266</name>
</gene>
<evidence type="ECO:0000256" key="4">
    <source>
        <dbReference type="ARBA" id="ARBA00023136"/>
    </source>
</evidence>
<dbReference type="RefSeq" id="WP_023431411.1">
    <property type="nucleotide sequence ID" value="NZ_AWXZ01000017.1"/>
</dbReference>